<dbReference type="EMBL" id="BMSJ01000004">
    <property type="protein sequence ID" value="GGR22335.1"/>
    <property type="molecule type" value="Genomic_DNA"/>
</dbReference>
<gene>
    <name evidence="2" type="ORF">GCM10010497_25500</name>
</gene>
<feature type="compositionally biased region" description="Basic residues" evidence="1">
    <location>
        <begin position="61"/>
        <end position="73"/>
    </location>
</feature>
<evidence type="ECO:0000256" key="1">
    <source>
        <dbReference type="SAM" id="MobiDB-lite"/>
    </source>
</evidence>
<comment type="caution">
    <text evidence="2">The sequence shown here is derived from an EMBL/GenBank/DDBJ whole genome shotgun (WGS) entry which is preliminary data.</text>
</comment>
<dbReference type="AlphaFoldDB" id="A0AAV4KIQ6"/>
<evidence type="ECO:0000313" key="3">
    <source>
        <dbReference type="Proteomes" id="UP000642014"/>
    </source>
</evidence>
<name>A0AAV4KIQ6_9ACTN</name>
<organism evidence="2 3">
    <name type="scientific">Streptomyces cinereoruber</name>
    <dbReference type="NCBI Taxonomy" id="67260"/>
    <lineage>
        <taxon>Bacteria</taxon>
        <taxon>Bacillati</taxon>
        <taxon>Actinomycetota</taxon>
        <taxon>Actinomycetes</taxon>
        <taxon>Kitasatosporales</taxon>
        <taxon>Streptomycetaceae</taxon>
        <taxon>Streptomyces</taxon>
    </lineage>
</organism>
<feature type="region of interest" description="Disordered" evidence="1">
    <location>
        <begin position="58"/>
        <end position="96"/>
    </location>
</feature>
<sequence length="126" mass="13856">MARGALKRHVFALADDKSDGEPVSPMTNIGPFFPDFRKLGTRYCPGRLLGRNVPRAALSRRSARTHRSVRPPRRCGTPATETRSPGPEEKRRPLCLGGDKNRIGVCLHGDKNGNGARITATRLLSR</sequence>
<accession>A0AAV4KIQ6</accession>
<dbReference type="Proteomes" id="UP000642014">
    <property type="component" value="Unassembled WGS sequence"/>
</dbReference>
<reference evidence="2 3" key="1">
    <citation type="journal article" date="2014" name="Int. J. Syst. Evol. Microbiol.">
        <title>Complete genome sequence of Corynebacterium casei LMG S-19264T (=DSM 44701T), isolated from a smear-ripened cheese.</title>
        <authorList>
            <consortium name="US DOE Joint Genome Institute (JGI-PGF)"/>
            <person name="Walter F."/>
            <person name="Albersmeier A."/>
            <person name="Kalinowski J."/>
            <person name="Ruckert C."/>
        </authorList>
    </citation>
    <scope>NUCLEOTIDE SEQUENCE [LARGE SCALE GENOMIC DNA]</scope>
    <source>
        <strain evidence="2 3">JCM 4205</strain>
    </source>
</reference>
<proteinExistence type="predicted"/>
<protein>
    <submittedName>
        <fullName evidence="2">Uncharacterized protein</fullName>
    </submittedName>
</protein>
<evidence type="ECO:0000313" key="2">
    <source>
        <dbReference type="EMBL" id="GGR22335.1"/>
    </source>
</evidence>